<evidence type="ECO:0000313" key="1">
    <source>
        <dbReference type="EMBL" id="MTW22950.1"/>
    </source>
</evidence>
<organism evidence="1 2">
    <name type="scientific">Allochromatium palmeri</name>
    <dbReference type="NCBI Taxonomy" id="231048"/>
    <lineage>
        <taxon>Bacteria</taxon>
        <taxon>Pseudomonadati</taxon>
        <taxon>Pseudomonadota</taxon>
        <taxon>Gammaproteobacteria</taxon>
        <taxon>Chromatiales</taxon>
        <taxon>Chromatiaceae</taxon>
        <taxon>Allochromatium</taxon>
    </lineage>
</organism>
<dbReference type="RefSeq" id="WP_155451499.1">
    <property type="nucleotide sequence ID" value="NZ_WNKT01000060.1"/>
</dbReference>
<sequence>MTDLEFTSDKFLPCLPEDCQANPGVYGFELALWLSQALARAGLFTSYPMGEDWGWFIEYIEGEAEVMIGCGSQCEAGDGYRGQPVMWHVFIKQRRSLKQWIKRQPAESAIAAKLMANIVALLRSEGIDVNSGDAS</sequence>
<evidence type="ECO:0000313" key="2">
    <source>
        <dbReference type="Proteomes" id="UP000434044"/>
    </source>
</evidence>
<proteinExistence type="predicted"/>
<dbReference type="EMBL" id="WNKT01000060">
    <property type="protein sequence ID" value="MTW22950.1"/>
    <property type="molecule type" value="Genomic_DNA"/>
</dbReference>
<dbReference type="AlphaFoldDB" id="A0A6N8EH64"/>
<comment type="caution">
    <text evidence="1">The sequence shown here is derived from an EMBL/GenBank/DDBJ whole genome shotgun (WGS) entry which is preliminary data.</text>
</comment>
<dbReference type="OrthoDB" id="1453393at2"/>
<keyword evidence="2" id="KW-1185">Reference proteome</keyword>
<reference evidence="1 2" key="1">
    <citation type="submission" date="2019-11" db="EMBL/GenBank/DDBJ databases">
        <title>Whole-genome sequence of the anaerobic purple sulfur bacterium Allochromatium palmeri DSM 15591.</title>
        <authorList>
            <person name="Kyndt J.A."/>
            <person name="Meyer T.E."/>
        </authorList>
    </citation>
    <scope>NUCLEOTIDE SEQUENCE [LARGE SCALE GENOMIC DNA]</scope>
    <source>
        <strain evidence="1 2">DSM 15591</strain>
    </source>
</reference>
<accession>A0A6N8EH64</accession>
<name>A0A6N8EH64_9GAMM</name>
<dbReference type="Proteomes" id="UP000434044">
    <property type="component" value="Unassembled WGS sequence"/>
</dbReference>
<protein>
    <submittedName>
        <fullName evidence="1">Uncharacterized protein</fullName>
    </submittedName>
</protein>
<gene>
    <name evidence="1" type="ORF">GJ668_18005</name>
</gene>